<proteinExistence type="predicted"/>
<dbReference type="RefSeq" id="WP_111000374.1">
    <property type="nucleotide sequence ID" value="NZ_QKTW01000024.1"/>
</dbReference>
<dbReference type="InterPro" id="IPR013783">
    <property type="entry name" value="Ig-like_fold"/>
</dbReference>
<dbReference type="OrthoDB" id="9809583at2"/>
<feature type="chain" id="PRO_5016061045" evidence="2">
    <location>
        <begin position="24"/>
        <end position="1176"/>
    </location>
</feature>
<gene>
    <name evidence="5" type="ORF">DN068_18185</name>
</gene>
<evidence type="ECO:0000256" key="1">
    <source>
        <dbReference type="ARBA" id="ARBA00022737"/>
    </source>
</evidence>
<reference evidence="5 6" key="1">
    <citation type="submission" date="2018-06" db="EMBL/GenBank/DDBJ databases">
        <title>Mucibacter soli gen. nov., sp. nov., a new member of the family Chitinophagaceae producing mucin.</title>
        <authorList>
            <person name="Kim M.-K."/>
            <person name="Park S."/>
            <person name="Kim T.-S."/>
            <person name="Joung Y."/>
            <person name="Han J.-H."/>
            <person name="Kim S.B."/>
        </authorList>
    </citation>
    <scope>NUCLEOTIDE SEQUENCE [LARGE SCALE GENOMIC DNA]</scope>
    <source>
        <strain evidence="5 6">R1-15</strain>
    </source>
</reference>
<dbReference type="Gene3D" id="2.60.40.10">
    <property type="entry name" value="Immunoglobulins"/>
    <property type="match status" value="7"/>
</dbReference>
<name>A0A2W2BCW2_9BACT</name>
<keyword evidence="2" id="KW-0732">Signal</keyword>
<evidence type="ECO:0000313" key="5">
    <source>
        <dbReference type="EMBL" id="PZF71496.1"/>
    </source>
</evidence>
<dbReference type="CDD" id="cd14953">
    <property type="entry name" value="NHL_like_1"/>
    <property type="match status" value="1"/>
</dbReference>
<feature type="domain" description="Teneurin NHL" evidence="4">
    <location>
        <begin position="91"/>
        <end position="145"/>
    </location>
</feature>
<evidence type="ECO:0000259" key="4">
    <source>
        <dbReference type="Pfam" id="PF25021"/>
    </source>
</evidence>
<dbReference type="NCBIfam" id="TIGR04183">
    <property type="entry name" value="Por_Secre_tail"/>
    <property type="match status" value="1"/>
</dbReference>
<dbReference type="PANTHER" id="PTHR46388:SF2">
    <property type="entry name" value="NHL REPEAT-CONTAINING PROTEIN 2"/>
    <property type="match status" value="1"/>
</dbReference>
<dbReference type="Pfam" id="PF01436">
    <property type="entry name" value="NHL"/>
    <property type="match status" value="3"/>
</dbReference>
<dbReference type="Pfam" id="PF25021">
    <property type="entry name" value="TEN_NHL"/>
    <property type="match status" value="3"/>
</dbReference>
<evidence type="ECO:0000256" key="2">
    <source>
        <dbReference type="SAM" id="SignalP"/>
    </source>
</evidence>
<dbReference type="Proteomes" id="UP000248745">
    <property type="component" value="Unassembled WGS sequence"/>
</dbReference>
<sequence>MNRRISLLIFLACSVLSYKPASAQIITTYAGSSAAGFVDNVQAKSAKINQPYGVALDANNNVYIADYNNNRVRKVDAATGIISTIAGNGTSSSTGDGGLATNATLKGPSGIVVDKFGNIYVSELGGNKVRKIATNGNISTFAGNSTPTFAGDGNLAVNASLNSPIGLATDTAGNIYIADELNNRIRMVNTTGYISTVAGNGPSGSGSYAGDGAVATSSTVRLNKPYGVAVAPNGDIYIADNGNCKIRKVDFATGIISTYAGVNTGGGSTGDGGAAASAKLLNPYGVSLDAAGNVYIADKGNNKIRKVDAVSGIITTIAGNGSNGFSSDSVSATTSKLSAPAGTVVDANGNIYIADLGNSRIREIVPFYPSVSIAASQNNVCSGTSITFTATPTNGGVVPSYQWMVNGASVGTNSATYTYVPANGDAVSCVLTSNNPYVNPITANSDTITMVLSTSLVPSATIAASQNNMCSGTQVVYTATAVNGGATPSYQWMVNGAPMGTNSTTFNYAPANGEMISCQLTSSLGCATQATVASDTVTANVVTSVVPSITITTPQNNICANTPVTFTAAITNGGTTPAYQWLVNGVNAGTSINTFNYTPADGDSISCILTSSAGCANPAVIASNGIVMTVNPVVNTAVSISASQNNICSGTQVTYTAIPTNGGTPSYQWMINGAAVGTNNASFTIAPANGNVVSCVMTSSIACVSQAAATSNNVTMNVTTSVVPQVNITPSLSSVCAGTSVLYTAIPSHGGSAPSYQWTVNGVSMGATGTNFSYIPSNGDVVNCIMTSNAACAIPAIDTSNNSVATVAAPTTPAVTVTPSQNTICLGSSVTYTATPTNGGGYPTYQWSVNGANIGPNTAVATFSYVPTNGDVVACTITSNAVCLTQATAVYNDTAVVNPILIANVNLTPSQNNICGSTPVNFTATPINGGTAPAYQWKVNGVSVNGSGNTYSFTPLNNDAVTCVMTSNALCADPGVVSATVDMVVNQPAVPVVTVSANPSSGAITGQPITFTVSTANAGTSPQYKWYRNNVLIAGATQSVYTALAGTDVANNDQIAATVTNTDPCGDTAISNKFTVAIVPSGVANINADNNSVSLYPNPNTGDFIVKGSLENKTQHAVTLEVFNTLGQSVYQETIQVSNGAFEHKISLTGNVSAGSYFLKLNGGNGSNMVRFVVGK</sequence>
<accession>A0A2W2BCW2</accession>
<protein>
    <submittedName>
        <fullName evidence="5">Uncharacterized protein</fullName>
    </submittedName>
</protein>
<evidence type="ECO:0000259" key="3">
    <source>
        <dbReference type="Pfam" id="PF18962"/>
    </source>
</evidence>
<dbReference type="InterPro" id="IPR011042">
    <property type="entry name" value="6-blade_b-propeller_TolB-like"/>
</dbReference>
<dbReference type="Pfam" id="PF18962">
    <property type="entry name" value="Por_Secre_tail"/>
    <property type="match status" value="1"/>
</dbReference>
<dbReference type="Gene3D" id="2.120.10.30">
    <property type="entry name" value="TolB, C-terminal domain"/>
    <property type="match status" value="3"/>
</dbReference>
<comment type="caution">
    <text evidence="5">The sequence shown here is derived from an EMBL/GenBank/DDBJ whole genome shotgun (WGS) entry which is preliminary data.</text>
</comment>
<feature type="domain" description="Secretion system C-terminal sorting" evidence="3">
    <location>
        <begin position="1095"/>
        <end position="1174"/>
    </location>
</feature>
<keyword evidence="6" id="KW-1185">Reference proteome</keyword>
<organism evidence="5 6">
    <name type="scientific">Taibaiella soli</name>
    <dbReference type="NCBI Taxonomy" id="1649169"/>
    <lineage>
        <taxon>Bacteria</taxon>
        <taxon>Pseudomonadati</taxon>
        <taxon>Bacteroidota</taxon>
        <taxon>Chitinophagia</taxon>
        <taxon>Chitinophagales</taxon>
        <taxon>Chitinophagaceae</taxon>
        <taxon>Taibaiella</taxon>
    </lineage>
</organism>
<keyword evidence="1" id="KW-0677">Repeat</keyword>
<dbReference type="AlphaFoldDB" id="A0A2W2BCW2"/>
<feature type="domain" description="Teneurin NHL" evidence="4">
    <location>
        <begin position="269"/>
        <end position="320"/>
    </location>
</feature>
<dbReference type="PANTHER" id="PTHR46388">
    <property type="entry name" value="NHL REPEAT-CONTAINING PROTEIN 2"/>
    <property type="match status" value="1"/>
</dbReference>
<dbReference type="EMBL" id="QKTW01000024">
    <property type="protein sequence ID" value="PZF71496.1"/>
    <property type="molecule type" value="Genomic_DNA"/>
</dbReference>
<feature type="signal peptide" evidence="2">
    <location>
        <begin position="1"/>
        <end position="23"/>
    </location>
</feature>
<dbReference type="InterPro" id="IPR056822">
    <property type="entry name" value="TEN_NHL"/>
</dbReference>
<feature type="domain" description="Teneurin NHL" evidence="4">
    <location>
        <begin position="150"/>
        <end position="200"/>
    </location>
</feature>
<evidence type="ECO:0000313" key="6">
    <source>
        <dbReference type="Proteomes" id="UP000248745"/>
    </source>
</evidence>
<dbReference type="InterPro" id="IPR026444">
    <property type="entry name" value="Secre_tail"/>
</dbReference>
<dbReference type="SUPFAM" id="SSF63829">
    <property type="entry name" value="Calcium-dependent phosphotriesterase"/>
    <property type="match status" value="1"/>
</dbReference>
<dbReference type="InterPro" id="IPR001258">
    <property type="entry name" value="NHL_repeat"/>
</dbReference>